<organism evidence="2 3">
    <name type="scientific">Myxacorys almedinensis A</name>
    <dbReference type="NCBI Taxonomy" id="2690445"/>
    <lineage>
        <taxon>Bacteria</taxon>
        <taxon>Bacillati</taxon>
        <taxon>Cyanobacteriota</taxon>
        <taxon>Cyanophyceae</taxon>
        <taxon>Leptolyngbyales</taxon>
        <taxon>Leptolyngbyaceae</taxon>
        <taxon>Myxacorys</taxon>
        <taxon>Myxacorys almedinensis</taxon>
    </lineage>
</organism>
<dbReference type="PANTHER" id="PTHR47489:SF2">
    <property type="entry name" value="GCN5-RELATED N-ACETYLTRANSFERASE 5, CHLOROPLASTIC"/>
    <property type="match status" value="1"/>
</dbReference>
<dbReference type="GO" id="GO:0016747">
    <property type="term" value="F:acyltransferase activity, transferring groups other than amino-acyl groups"/>
    <property type="evidence" value="ECO:0007669"/>
    <property type="project" value="InterPro"/>
</dbReference>
<evidence type="ECO:0000259" key="1">
    <source>
        <dbReference type="PROSITE" id="PS51186"/>
    </source>
</evidence>
<dbReference type="Pfam" id="PF00583">
    <property type="entry name" value="Acetyltransf_1"/>
    <property type="match status" value="1"/>
</dbReference>
<dbReference type="InterPro" id="IPR016181">
    <property type="entry name" value="Acyl_CoA_acyltransferase"/>
</dbReference>
<dbReference type="InterPro" id="IPR000182">
    <property type="entry name" value="GNAT_dom"/>
</dbReference>
<dbReference type="RefSeq" id="WP_162422176.1">
    <property type="nucleotide sequence ID" value="NZ_WVIE01000004.1"/>
</dbReference>
<evidence type="ECO:0000313" key="2">
    <source>
        <dbReference type="EMBL" id="NDJ16668.1"/>
    </source>
</evidence>
<dbReference type="AlphaFoldDB" id="A0A8J8CHF6"/>
<dbReference type="Gene3D" id="3.40.630.30">
    <property type="match status" value="1"/>
</dbReference>
<dbReference type="Proteomes" id="UP000646053">
    <property type="component" value="Unassembled WGS sequence"/>
</dbReference>
<dbReference type="CDD" id="cd04301">
    <property type="entry name" value="NAT_SF"/>
    <property type="match status" value="1"/>
</dbReference>
<dbReference type="SUPFAM" id="SSF55729">
    <property type="entry name" value="Acyl-CoA N-acyltransferases (Nat)"/>
    <property type="match status" value="1"/>
</dbReference>
<evidence type="ECO:0000313" key="3">
    <source>
        <dbReference type="Proteomes" id="UP000646053"/>
    </source>
</evidence>
<protein>
    <submittedName>
        <fullName evidence="2">GNAT family N-acetyltransferase</fullName>
    </submittedName>
</protein>
<accession>A0A8J8CHF6</accession>
<dbReference type="EMBL" id="WVIE01000004">
    <property type="protein sequence ID" value="NDJ16668.1"/>
    <property type="molecule type" value="Genomic_DNA"/>
</dbReference>
<feature type="domain" description="N-acetyltransferase" evidence="1">
    <location>
        <begin position="17"/>
        <end position="193"/>
    </location>
</feature>
<gene>
    <name evidence="2" type="ORF">GS601_05085</name>
</gene>
<comment type="caution">
    <text evidence="2">The sequence shown here is derived from an EMBL/GenBank/DDBJ whole genome shotgun (WGS) entry which is preliminary data.</text>
</comment>
<dbReference type="PROSITE" id="PS51186">
    <property type="entry name" value="GNAT"/>
    <property type="match status" value="1"/>
</dbReference>
<sequence length="207" mass="23527">MNISDQQDLSSFSEAHYLVRAIRQQDLFEAAGILADSFPLNPEFLSWLIPIMRVGIHEDLRGRLWSASPHYACLVAVDVSRCAGHSDGSSAPEDCLIGTVEVGLRHENSWQMRSHPYPYLSNLAVRQEYRCRGIGKKLLATCERVVTGWGFQDLYLHVLETNNSARQLYLKTGYCLEETHRGWGSYLFGQPPRMLLHKALEKKPSSY</sequence>
<dbReference type="PANTHER" id="PTHR47489">
    <property type="entry name" value="ACYL-COA N-ACYLTRANSFERASES (NAT) SUPERFAMILY PROTEIN"/>
    <property type="match status" value="1"/>
</dbReference>
<keyword evidence="3" id="KW-1185">Reference proteome</keyword>
<reference evidence="2" key="1">
    <citation type="submission" date="2019-12" db="EMBL/GenBank/DDBJ databases">
        <title>High-Quality draft genome sequences of three cyanobacteria isolated from the limestone walls of the Old Cathedral of Coimbra.</title>
        <authorList>
            <person name="Tiago I."/>
            <person name="Soares F."/>
            <person name="Portugal A."/>
        </authorList>
    </citation>
    <scope>NUCLEOTIDE SEQUENCE</scope>
    <source>
        <strain evidence="2">A</strain>
    </source>
</reference>
<name>A0A8J8CHF6_9CYAN</name>
<proteinExistence type="predicted"/>